<organism evidence="1 2">
    <name type="scientific">Ditylenchus dipsaci</name>
    <dbReference type="NCBI Taxonomy" id="166011"/>
    <lineage>
        <taxon>Eukaryota</taxon>
        <taxon>Metazoa</taxon>
        <taxon>Ecdysozoa</taxon>
        <taxon>Nematoda</taxon>
        <taxon>Chromadorea</taxon>
        <taxon>Rhabditida</taxon>
        <taxon>Tylenchina</taxon>
        <taxon>Tylenchomorpha</taxon>
        <taxon>Sphaerularioidea</taxon>
        <taxon>Anguinidae</taxon>
        <taxon>Anguininae</taxon>
        <taxon>Ditylenchus</taxon>
    </lineage>
</organism>
<protein>
    <submittedName>
        <fullName evidence="2">Uncharacterized protein</fullName>
    </submittedName>
</protein>
<accession>A0A915DRW8</accession>
<evidence type="ECO:0000313" key="1">
    <source>
        <dbReference type="Proteomes" id="UP000887574"/>
    </source>
</evidence>
<reference evidence="2" key="1">
    <citation type="submission" date="2022-11" db="UniProtKB">
        <authorList>
            <consortium name="WormBaseParasite"/>
        </authorList>
    </citation>
    <scope>IDENTIFICATION</scope>
</reference>
<evidence type="ECO:0000313" key="2">
    <source>
        <dbReference type="WBParaSite" id="jg22225"/>
    </source>
</evidence>
<dbReference type="Proteomes" id="UP000887574">
    <property type="component" value="Unplaced"/>
</dbReference>
<sequence>MSICLEGIFVNLLLLWRPRISDVARRSIVLSFCLCDGVVAFLLWEQFGSRGAQVSLEPSSSGILGCCWLGCVDEQVDQHIGVVGDCEAGLQAVVGCDLCRSSVISAQVSAEGSS</sequence>
<dbReference type="WBParaSite" id="jg22225">
    <property type="protein sequence ID" value="jg22225"/>
    <property type="gene ID" value="jg22225"/>
</dbReference>
<dbReference type="AlphaFoldDB" id="A0A915DRW8"/>
<name>A0A915DRW8_9BILA</name>
<proteinExistence type="predicted"/>
<keyword evidence="1" id="KW-1185">Reference proteome</keyword>